<dbReference type="AlphaFoldDB" id="A0A4R7KCD1"/>
<comment type="caution">
    <text evidence="2">The sequence shown here is derived from an EMBL/GenBank/DDBJ whole genome shotgun (WGS) entry which is preliminary data.</text>
</comment>
<dbReference type="EMBL" id="SOAZ01000023">
    <property type="protein sequence ID" value="TDT50923.1"/>
    <property type="molecule type" value="Genomic_DNA"/>
</dbReference>
<keyword evidence="1" id="KW-0472">Membrane</keyword>
<evidence type="ECO:0000313" key="2">
    <source>
        <dbReference type="EMBL" id="TDT50923.1"/>
    </source>
</evidence>
<keyword evidence="3" id="KW-1185">Reference proteome</keyword>
<gene>
    <name evidence="2" type="ORF">EDD71_12318</name>
</gene>
<dbReference type="Proteomes" id="UP000295325">
    <property type="component" value="Unassembled WGS sequence"/>
</dbReference>
<keyword evidence="1" id="KW-0812">Transmembrane</keyword>
<sequence>MESKINKHKFKDIIIAVLIFILLSLVLYMYWVYKNDSIRKTIKPGEYSFKNITSIQYQEVKESYGPGDGKQILNNIISYVYPDKLRIESNVNNKIVEIYNNDKYIYYNSVNNKIKVKECFPPDRPYITEIEERMSKIFDSGGYEFFGYEEIENRRCKVIGVKWKVDGKSYMHKLWIADINKTTLPVKEEYFINNSVVSKTLFTYMKINEPINPEIFDESSLPNVEVVNDGVLPKYVKSIQEAQKHINFRLFVPSDTPEGFLISEVAVIPPVGNPSFYCIYFKDGYRIYLGERKGAEDIRKNGRLGNIPCEFSLDDEKVSILWNQENVHIVLTGDEAVSDEIIKIAEQIAKGKLIVD</sequence>
<evidence type="ECO:0000313" key="3">
    <source>
        <dbReference type="Proteomes" id="UP000295325"/>
    </source>
</evidence>
<reference evidence="2 3" key="1">
    <citation type="submission" date="2019-03" db="EMBL/GenBank/DDBJ databases">
        <title>Genomic Encyclopedia of Type Strains, Phase IV (KMG-IV): sequencing the most valuable type-strain genomes for metagenomic binning, comparative biology and taxonomic classification.</title>
        <authorList>
            <person name="Goeker M."/>
        </authorList>
    </citation>
    <scope>NUCLEOTIDE SEQUENCE [LARGE SCALE GENOMIC DNA]</scope>
    <source>
        <strain evidence="2 3">DSM 24455</strain>
    </source>
</reference>
<organism evidence="2 3">
    <name type="scientific">Fonticella tunisiensis</name>
    <dbReference type="NCBI Taxonomy" id="1096341"/>
    <lineage>
        <taxon>Bacteria</taxon>
        <taxon>Bacillati</taxon>
        <taxon>Bacillota</taxon>
        <taxon>Clostridia</taxon>
        <taxon>Eubacteriales</taxon>
        <taxon>Clostridiaceae</taxon>
        <taxon>Fonticella</taxon>
    </lineage>
</organism>
<dbReference type="Gene3D" id="2.50.20.10">
    <property type="entry name" value="Lipoprotein localisation LolA/LolB/LppX"/>
    <property type="match status" value="1"/>
</dbReference>
<protein>
    <submittedName>
        <fullName evidence="2">Outer membrane lipoprotein-sorting protein</fullName>
    </submittedName>
</protein>
<evidence type="ECO:0000256" key="1">
    <source>
        <dbReference type="SAM" id="Phobius"/>
    </source>
</evidence>
<name>A0A4R7KCD1_9CLOT</name>
<feature type="transmembrane region" description="Helical" evidence="1">
    <location>
        <begin position="12"/>
        <end position="33"/>
    </location>
</feature>
<proteinExistence type="predicted"/>
<keyword evidence="1" id="KW-1133">Transmembrane helix</keyword>
<keyword evidence="2" id="KW-0449">Lipoprotein</keyword>
<accession>A0A4R7KCD1</accession>